<gene>
    <name evidence="1" type="ORF">AA314_04223</name>
    <name evidence="2" type="ORF">ATI61_10816</name>
</gene>
<sequence>MNQEVQVDVPRFTREHWERDFARRISLATPADTARGVFCIGLLKTMEDLGGAEAARRCLEASGETAFVELFNYPIAAYLRMVATAVHLLAAKYGDIEESLRRIGRRAAADFRESSAGRAMGVMHGGDARRLLDCLSLVYRIALSFGRYELSWVAPAHARFGVKRTFIPYPFHEGVLLELLEKTNVLRLKVRGRQTSALDSEYDISWG</sequence>
<dbReference type="EMBL" id="CP011509">
    <property type="protein sequence ID" value="AKJ02597.1"/>
    <property type="molecule type" value="Genomic_DNA"/>
</dbReference>
<keyword evidence="4" id="KW-1185">Reference proteome</keyword>
<reference evidence="2 4" key="2">
    <citation type="submission" date="2018-08" db="EMBL/GenBank/DDBJ databases">
        <title>Genomic Encyclopedia of Archaeal and Bacterial Type Strains, Phase II (KMG-II): from individual species to whole genera.</title>
        <authorList>
            <person name="Goeker M."/>
        </authorList>
    </citation>
    <scope>NUCLEOTIDE SEQUENCE [LARGE SCALE GENOMIC DNA]</scope>
    <source>
        <strain evidence="2 4">DSM 2261</strain>
    </source>
</reference>
<dbReference type="RefSeq" id="WP_047856881.1">
    <property type="nucleotide sequence ID" value="NZ_CP011509.1"/>
</dbReference>
<reference evidence="1 3" key="1">
    <citation type="submission" date="2015-05" db="EMBL/GenBank/DDBJ databases">
        <title>Genome assembly of Archangium gephyra DSM 2261.</title>
        <authorList>
            <person name="Sharma G."/>
            <person name="Subramanian S."/>
        </authorList>
    </citation>
    <scope>NUCLEOTIDE SEQUENCE [LARGE SCALE GENOMIC DNA]</scope>
    <source>
        <strain evidence="1 3">DSM 2261</strain>
    </source>
</reference>
<organism evidence="1 3">
    <name type="scientific">Archangium gephyra</name>
    <dbReference type="NCBI Taxonomy" id="48"/>
    <lineage>
        <taxon>Bacteria</taxon>
        <taxon>Pseudomonadati</taxon>
        <taxon>Myxococcota</taxon>
        <taxon>Myxococcia</taxon>
        <taxon>Myxococcales</taxon>
        <taxon>Cystobacterineae</taxon>
        <taxon>Archangiaceae</taxon>
        <taxon>Archangium</taxon>
    </lineage>
</organism>
<evidence type="ECO:0000313" key="1">
    <source>
        <dbReference type="EMBL" id="AKJ02597.1"/>
    </source>
</evidence>
<evidence type="ECO:0000313" key="4">
    <source>
        <dbReference type="Proteomes" id="UP000256345"/>
    </source>
</evidence>
<dbReference type="Proteomes" id="UP000035579">
    <property type="component" value="Chromosome"/>
</dbReference>
<evidence type="ECO:0000313" key="3">
    <source>
        <dbReference type="Proteomes" id="UP000035579"/>
    </source>
</evidence>
<evidence type="ECO:0000313" key="2">
    <source>
        <dbReference type="EMBL" id="REG28483.1"/>
    </source>
</evidence>
<proteinExistence type="predicted"/>
<dbReference type="AlphaFoldDB" id="A0AAC8TE44"/>
<dbReference type="Pfam" id="PF09536">
    <property type="entry name" value="DUF2378"/>
    <property type="match status" value="1"/>
</dbReference>
<dbReference type="NCBIfam" id="TIGR02265">
    <property type="entry name" value="Mxa_TIGR02265"/>
    <property type="match status" value="1"/>
</dbReference>
<name>A0AAC8TE44_9BACT</name>
<accession>A0AAC8TE44</accession>
<dbReference type="EMBL" id="QUMU01000008">
    <property type="protein sequence ID" value="REG28483.1"/>
    <property type="molecule type" value="Genomic_DNA"/>
</dbReference>
<protein>
    <submittedName>
        <fullName evidence="2">Uncharacterized protein (TIGR02265 family)</fullName>
    </submittedName>
</protein>
<dbReference type="KEGG" id="age:AA314_04223"/>
<dbReference type="InterPro" id="IPR011751">
    <property type="entry name" value="Mxa_paralog_2265"/>
</dbReference>
<dbReference type="Proteomes" id="UP000256345">
    <property type="component" value="Unassembled WGS sequence"/>
</dbReference>